<dbReference type="RefSeq" id="WP_201090198.1">
    <property type="nucleotide sequence ID" value="NZ_CP067393.1"/>
</dbReference>
<evidence type="ECO:0000313" key="2">
    <source>
        <dbReference type="Proteomes" id="UP000595278"/>
    </source>
</evidence>
<reference evidence="1 2" key="1">
    <citation type="submission" date="2021-01" db="EMBL/GenBank/DDBJ databases">
        <title>Entomomonas sp. F2A isolated from a house cricket (Acheta domesticus).</title>
        <authorList>
            <person name="Spergser J."/>
            <person name="Busse H.-J."/>
        </authorList>
    </citation>
    <scope>NUCLEOTIDE SEQUENCE [LARGE SCALE GENOMIC DNA]</scope>
    <source>
        <strain evidence="1 2">F2A</strain>
    </source>
</reference>
<name>A0A974NCQ3_9GAMM</name>
<dbReference type="EMBL" id="CP067393">
    <property type="protein sequence ID" value="QQP84300.1"/>
    <property type="molecule type" value="Genomic_DNA"/>
</dbReference>
<dbReference type="KEGG" id="eaz:JHT90_07620"/>
<proteinExistence type="predicted"/>
<gene>
    <name evidence="1" type="ORF">JHT90_07620</name>
</gene>
<dbReference type="AlphaFoldDB" id="A0A974NCQ3"/>
<dbReference type="Proteomes" id="UP000595278">
    <property type="component" value="Chromosome"/>
</dbReference>
<keyword evidence="2" id="KW-1185">Reference proteome</keyword>
<accession>A0A974NCQ3</accession>
<protein>
    <submittedName>
        <fullName evidence="1">Uncharacterized protein</fullName>
    </submittedName>
</protein>
<organism evidence="1 2">
    <name type="scientific">Entomomonas asaccharolytica</name>
    <dbReference type="NCBI Taxonomy" id="2785331"/>
    <lineage>
        <taxon>Bacteria</taxon>
        <taxon>Pseudomonadati</taxon>
        <taxon>Pseudomonadota</taxon>
        <taxon>Gammaproteobacteria</taxon>
        <taxon>Pseudomonadales</taxon>
        <taxon>Pseudomonadaceae</taxon>
        <taxon>Entomomonas</taxon>
    </lineage>
</organism>
<evidence type="ECO:0000313" key="1">
    <source>
        <dbReference type="EMBL" id="QQP84300.1"/>
    </source>
</evidence>
<sequence length="70" mass="8118">MQFIKYRYQTPEGKQRTTFINLAEVESINYNPDIGEVSMHTKAGKTYTCSNDPDQIIDPVDLFKEFIVDL</sequence>